<name>A0A8J2N633_9PLEO</name>
<dbReference type="AlphaFoldDB" id="A0A8J2N633"/>
<gene>
    <name evidence="2" type="ORF">ALTATR162_LOCUS10230</name>
</gene>
<proteinExistence type="predicted"/>
<feature type="region of interest" description="Disordered" evidence="1">
    <location>
        <begin position="51"/>
        <end position="172"/>
    </location>
</feature>
<evidence type="ECO:0000256" key="1">
    <source>
        <dbReference type="SAM" id="MobiDB-lite"/>
    </source>
</evidence>
<comment type="caution">
    <text evidence="2">The sequence shown here is derived from an EMBL/GenBank/DDBJ whole genome shotgun (WGS) entry which is preliminary data.</text>
</comment>
<sequence length="384" mass="42895">MRPKSDGFHKTHMHESGGQEIEFTSYVATAENHNFDSSPADITANVTVKRGGGLVGRQSLVKRSSRSSSPKKRRYSTSMELYSHRLSPSCGQHQEQATSLHGQQAQIESDSDANWDCPDTPTPMTNSQKRSAYLPLGTPAPYPDSKRSSTSKPKSGPPTLTPATIPTSPTPKLEFFKSFDEQPSYDSRDFDINHPQMYSREEEKLRDSYIQNKYRKMRRVAEARAGLVERTMLMSQTGYASSTNDDMMIQRLEREQGVYPRMHPVPLQHVVETPLRRPVPGAAADMQRQVSISEVSHFSGGTVSSKRSVFSTPGRDELERKMALIHDDDGPFANAVSMADLDERRRVVSEQRAGDDRRAAILEAESSQKKKNRACKLGVGCNVM</sequence>
<dbReference type="EMBL" id="CAJRGZ010000027">
    <property type="protein sequence ID" value="CAG5182578.1"/>
    <property type="molecule type" value="Genomic_DNA"/>
</dbReference>
<evidence type="ECO:0000313" key="2">
    <source>
        <dbReference type="EMBL" id="CAG5182578.1"/>
    </source>
</evidence>
<feature type="compositionally biased region" description="Basic residues" evidence="1">
    <location>
        <begin position="63"/>
        <end position="75"/>
    </location>
</feature>
<accession>A0A8J2N633</accession>
<dbReference type="OrthoDB" id="3801471at2759"/>
<protein>
    <submittedName>
        <fullName evidence="2">Uncharacterized protein</fullName>
    </submittedName>
</protein>
<dbReference type="GeneID" id="67010369"/>
<reference evidence="2" key="1">
    <citation type="submission" date="2021-05" db="EMBL/GenBank/DDBJ databases">
        <authorList>
            <person name="Stam R."/>
        </authorList>
    </citation>
    <scope>NUCLEOTIDE SEQUENCE</scope>
    <source>
        <strain evidence="2">CS162</strain>
    </source>
</reference>
<feature type="compositionally biased region" description="Polar residues" evidence="1">
    <location>
        <begin position="89"/>
        <end position="108"/>
    </location>
</feature>
<evidence type="ECO:0000313" key="3">
    <source>
        <dbReference type="Proteomes" id="UP000676310"/>
    </source>
</evidence>
<keyword evidence="3" id="KW-1185">Reference proteome</keyword>
<organism evidence="2 3">
    <name type="scientific">Alternaria atra</name>
    <dbReference type="NCBI Taxonomy" id="119953"/>
    <lineage>
        <taxon>Eukaryota</taxon>
        <taxon>Fungi</taxon>
        <taxon>Dikarya</taxon>
        <taxon>Ascomycota</taxon>
        <taxon>Pezizomycotina</taxon>
        <taxon>Dothideomycetes</taxon>
        <taxon>Pleosporomycetidae</taxon>
        <taxon>Pleosporales</taxon>
        <taxon>Pleosporineae</taxon>
        <taxon>Pleosporaceae</taxon>
        <taxon>Alternaria</taxon>
        <taxon>Alternaria sect. Ulocladioides</taxon>
    </lineage>
</organism>
<dbReference type="Proteomes" id="UP000676310">
    <property type="component" value="Unassembled WGS sequence"/>
</dbReference>
<dbReference type="RefSeq" id="XP_043173801.1">
    <property type="nucleotide sequence ID" value="XM_043317866.1"/>
</dbReference>